<dbReference type="EMBL" id="CAUYUJ010015297">
    <property type="protein sequence ID" value="CAK0852148.1"/>
    <property type="molecule type" value="Genomic_DNA"/>
</dbReference>
<keyword evidence="6" id="KW-0521">NADP</keyword>
<dbReference type="Gene3D" id="3.40.50.720">
    <property type="entry name" value="NAD(P)-binding Rossmann-like Domain"/>
    <property type="match status" value="1"/>
</dbReference>
<reference evidence="13" key="1">
    <citation type="submission" date="2023-10" db="EMBL/GenBank/DDBJ databases">
        <authorList>
            <person name="Chen Y."/>
            <person name="Shah S."/>
            <person name="Dougan E. K."/>
            <person name="Thang M."/>
            <person name="Chan C."/>
        </authorList>
    </citation>
    <scope>NUCLEOTIDE SEQUENCE [LARGE SCALE GENOMIC DNA]</scope>
</reference>
<dbReference type="Proteomes" id="UP001189429">
    <property type="component" value="Unassembled WGS sequence"/>
</dbReference>
<comment type="catalytic activity">
    <reaction evidence="11">
        <text>L-aspartate 4-semialdehyde + phosphate + NADP(+) = 4-phospho-L-aspartate + NADPH + H(+)</text>
        <dbReference type="Rhea" id="RHEA:24284"/>
        <dbReference type="ChEBI" id="CHEBI:15378"/>
        <dbReference type="ChEBI" id="CHEBI:43474"/>
        <dbReference type="ChEBI" id="CHEBI:57535"/>
        <dbReference type="ChEBI" id="CHEBI:57783"/>
        <dbReference type="ChEBI" id="CHEBI:58349"/>
        <dbReference type="ChEBI" id="CHEBI:537519"/>
        <dbReference type="EC" id="1.2.1.11"/>
    </reaction>
</comment>
<keyword evidence="9" id="KW-0457">Lysine biosynthesis</keyword>
<sequence length="421" mass="44292">MAVAFVAPSAAPAAAPAAVARAAAARLASSVEAPRSSPRLGGGAPLLCAGAAALAGALARPRRRGRGHGAAARRVAVRAGGKVGCVGIIGCSGAVGEEMLKCLEDRSFPTERVRLFAKRAAGTVVKTEKFGEITVEEFSLEAAQECEVCLLAVSGDFSTEWSPKISGGPKNTSVIDNSSAWRYTDSVPLVIPEINGGKNSEAPLVANPNCTTAVGAMALYPLHQKYGLKKVIMSTYQAASGAGAEGMAELETGIKEFAKTGKVSPPEFFAHQLPFNVIPQIDAFQANGYTKEEMKVTWELQKIFGLSDDVKVSCTAVRVPTLRAHSESIVIETEKKVDPDEARELLRNSPGVKVVDDPSKLMYPMPLNATGNHDVEVGRIRQSIIFGDHGLEFFLSGDQLLRGAALNAVLIAEQAVAARLA</sequence>
<evidence type="ECO:0000256" key="11">
    <source>
        <dbReference type="ARBA" id="ARBA00047891"/>
    </source>
</evidence>
<evidence type="ECO:0000259" key="12">
    <source>
        <dbReference type="SMART" id="SM00859"/>
    </source>
</evidence>
<organism evidence="13 14">
    <name type="scientific">Prorocentrum cordatum</name>
    <dbReference type="NCBI Taxonomy" id="2364126"/>
    <lineage>
        <taxon>Eukaryota</taxon>
        <taxon>Sar</taxon>
        <taxon>Alveolata</taxon>
        <taxon>Dinophyceae</taxon>
        <taxon>Prorocentrales</taxon>
        <taxon>Prorocentraceae</taxon>
        <taxon>Prorocentrum</taxon>
    </lineage>
</organism>
<protein>
    <recommendedName>
        <fullName evidence="3">aspartate-semialdehyde dehydrogenase</fullName>
        <ecNumber evidence="3">1.2.1.11</ecNumber>
    </recommendedName>
</protein>
<dbReference type="SUPFAM" id="SSF55347">
    <property type="entry name" value="Glyceraldehyde-3-phosphate dehydrogenase-like, C-terminal domain"/>
    <property type="match status" value="1"/>
</dbReference>
<evidence type="ECO:0000313" key="14">
    <source>
        <dbReference type="Proteomes" id="UP001189429"/>
    </source>
</evidence>
<dbReference type="CDD" id="cd02316">
    <property type="entry name" value="VcASADH2_like_N"/>
    <property type="match status" value="1"/>
</dbReference>
<keyword evidence="10" id="KW-0486">Methionine biosynthesis</keyword>
<dbReference type="Gene3D" id="3.30.360.10">
    <property type="entry name" value="Dihydrodipicolinate Reductase, domain 2"/>
    <property type="match status" value="1"/>
</dbReference>
<dbReference type="InterPro" id="IPR005986">
    <property type="entry name" value="Asp_semialdehyde_DH_beta"/>
</dbReference>
<dbReference type="SMART" id="SM00859">
    <property type="entry name" value="Semialdhyde_dh"/>
    <property type="match status" value="1"/>
</dbReference>
<evidence type="ECO:0000313" key="13">
    <source>
        <dbReference type="EMBL" id="CAK0852148.1"/>
    </source>
</evidence>
<evidence type="ECO:0000256" key="3">
    <source>
        <dbReference type="ARBA" id="ARBA00013120"/>
    </source>
</evidence>
<dbReference type="NCBIfam" id="NF011456">
    <property type="entry name" value="PRK14874.1"/>
    <property type="match status" value="1"/>
</dbReference>
<evidence type="ECO:0000256" key="5">
    <source>
        <dbReference type="ARBA" id="ARBA00022697"/>
    </source>
</evidence>
<dbReference type="InterPro" id="IPR012280">
    <property type="entry name" value="Semialdhyde_DH_dimer_dom"/>
</dbReference>
<accession>A0ABN9U170</accession>
<evidence type="ECO:0000256" key="10">
    <source>
        <dbReference type="ARBA" id="ARBA00023167"/>
    </source>
</evidence>
<keyword evidence="4" id="KW-0028">Amino-acid biosynthesis</keyword>
<keyword evidence="7" id="KW-0220">Diaminopimelate biosynthesis</keyword>
<dbReference type="EC" id="1.2.1.11" evidence="3"/>
<evidence type="ECO:0000256" key="7">
    <source>
        <dbReference type="ARBA" id="ARBA00022915"/>
    </source>
</evidence>
<dbReference type="Pfam" id="PF01118">
    <property type="entry name" value="Semialdhyde_dh"/>
    <property type="match status" value="1"/>
</dbReference>
<comment type="similarity">
    <text evidence="1">Belongs to the aspartate-semialdehyde dehydrogenase family.</text>
</comment>
<keyword evidence="8" id="KW-0560">Oxidoreductase</keyword>
<evidence type="ECO:0000256" key="8">
    <source>
        <dbReference type="ARBA" id="ARBA00023002"/>
    </source>
</evidence>
<evidence type="ECO:0000256" key="1">
    <source>
        <dbReference type="ARBA" id="ARBA00010584"/>
    </source>
</evidence>
<comment type="subunit">
    <text evidence="2">Homodimer.</text>
</comment>
<dbReference type="SUPFAM" id="SSF51735">
    <property type="entry name" value="NAD(P)-binding Rossmann-fold domains"/>
    <property type="match status" value="1"/>
</dbReference>
<dbReference type="PANTHER" id="PTHR46278">
    <property type="entry name" value="DEHYDROGENASE, PUTATIVE-RELATED"/>
    <property type="match status" value="1"/>
</dbReference>
<evidence type="ECO:0000256" key="9">
    <source>
        <dbReference type="ARBA" id="ARBA00023154"/>
    </source>
</evidence>
<gene>
    <name evidence="13" type="ORF">PCOR1329_LOCUS44097</name>
</gene>
<dbReference type="InterPro" id="IPR036291">
    <property type="entry name" value="NAD(P)-bd_dom_sf"/>
</dbReference>
<keyword evidence="14" id="KW-1185">Reference proteome</keyword>
<evidence type="ECO:0000256" key="4">
    <source>
        <dbReference type="ARBA" id="ARBA00022605"/>
    </source>
</evidence>
<dbReference type="NCBIfam" id="TIGR01296">
    <property type="entry name" value="asd_B"/>
    <property type="match status" value="1"/>
</dbReference>
<comment type="caution">
    <text evidence="13">The sequence shown here is derived from an EMBL/GenBank/DDBJ whole genome shotgun (WGS) entry which is preliminary data.</text>
</comment>
<dbReference type="PANTHER" id="PTHR46278:SF2">
    <property type="entry name" value="ASPARTATE-SEMIALDEHYDE DEHYDROGENASE"/>
    <property type="match status" value="1"/>
</dbReference>
<keyword evidence="5" id="KW-0791">Threonine biosynthesis</keyword>
<feature type="domain" description="Semialdehyde dehydrogenase NAD-binding" evidence="12">
    <location>
        <begin position="85"/>
        <end position="202"/>
    </location>
</feature>
<evidence type="ECO:0000256" key="2">
    <source>
        <dbReference type="ARBA" id="ARBA00011738"/>
    </source>
</evidence>
<dbReference type="Pfam" id="PF02774">
    <property type="entry name" value="Semialdhyde_dhC"/>
    <property type="match status" value="1"/>
</dbReference>
<dbReference type="CDD" id="cd18131">
    <property type="entry name" value="ASADH_C_bac_euk_like"/>
    <property type="match status" value="1"/>
</dbReference>
<evidence type="ECO:0000256" key="6">
    <source>
        <dbReference type="ARBA" id="ARBA00022857"/>
    </source>
</evidence>
<name>A0ABN9U170_9DINO</name>
<dbReference type="InterPro" id="IPR000534">
    <property type="entry name" value="Semialdehyde_DH_NAD-bd"/>
</dbReference>
<proteinExistence type="inferred from homology"/>